<dbReference type="Proteomes" id="UP000198796">
    <property type="component" value="Unassembled WGS sequence"/>
</dbReference>
<dbReference type="Pfam" id="PF00202">
    <property type="entry name" value="Aminotran_3"/>
    <property type="match status" value="1"/>
</dbReference>
<evidence type="ECO:0000256" key="7">
    <source>
        <dbReference type="SAM" id="MobiDB-lite"/>
    </source>
</evidence>
<dbReference type="PROSITE" id="PS00600">
    <property type="entry name" value="AA_TRANSFER_CLASS_3"/>
    <property type="match status" value="1"/>
</dbReference>
<keyword evidence="5 6" id="KW-0663">Pyridoxal phosphate</keyword>
<keyword evidence="4 8" id="KW-0808">Transferase</keyword>
<organism evidence="8 9">
    <name type="scientific">Poseidonocella pacifica</name>
    <dbReference type="NCBI Taxonomy" id="871651"/>
    <lineage>
        <taxon>Bacteria</taxon>
        <taxon>Pseudomonadati</taxon>
        <taxon>Pseudomonadota</taxon>
        <taxon>Alphaproteobacteria</taxon>
        <taxon>Rhodobacterales</taxon>
        <taxon>Roseobacteraceae</taxon>
        <taxon>Poseidonocella</taxon>
    </lineage>
</organism>
<name>A0A1I0X993_9RHOB</name>
<dbReference type="InterPro" id="IPR050103">
    <property type="entry name" value="Class-III_PLP-dep_AT"/>
</dbReference>
<accession>A0A1I0X993</accession>
<keyword evidence="9" id="KW-1185">Reference proteome</keyword>
<dbReference type="FunFam" id="3.40.640.10:FF:000013">
    <property type="entry name" value="4-aminobutyrate aminotransferase"/>
    <property type="match status" value="1"/>
</dbReference>
<evidence type="ECO:0000256" key="4">
    <source>
        <dbReference type="ARBA" id="ARBA00022679"/>
    </source>
</evidence>
<dbReference type="NCBIfam" id="TIGR00700">
    <property type="entry name" value="GABAtrnsam"/>
    <property type="match status" value="1"/>
</dbReference>
<evidence type="ECO:0000256" key="2">
    <source>
        <dbReference type="ARBA" id="ARBA00008954"/>
    </source>
</evidence>
<feature type="compositionally biased region" description="Basic residues" evidence="7">
    <location>
        <begin position="9"/>
        <end position="21"/>
    </location>
</feature>
<dbReference type="GO" id="GO:0009448">
    <property type="term" value="P:gamma-aminobutyric acid metabolic process"/>
    <property type="evidence" value="ECO:0007669"/>
    <property type="project" value="InterPro"/>
</dbReference>
<dbReference type="InterPro" id="IPR015421">
    <property type="entry name" value="PyrdxlP-dep_Trfase_major"/>
</dbReference>
<dbReference type="STRING" id="871651.SAMN05421688_1968"/>
<reference evidence="8 9" key="1">
    <citation type="submission" date="2016-10" db="EMBL/GenBank/DDBJ databases">
        <authorList>
            <person name="de Groot N.N."/>
        </authorList>
    </citation>
    <scope>NUCLEOTIDE SEQUENCE [LARGE SCALE GENOMIC DNA]</scope>
    <source>
        <strain evidence="8 9">DSM 29316</strain>
    </source>
</reference>
<dbReference type="InterPro" id="IPR005814">
    <property type="entry name" value="Aminotrans_3"/>
</dbReference>
<gene>
    <name evidence="8" type="ORF">SAMN05421688_1968</name>
</gene>
<dbReference type="Gene3D" id="3.40.640.10">
    <property type="entry name" value="Type I PLP-dependent aspartate aminotransferase-like (Major domain)"/>
    <property type="match status" value="1"/>
</dbReference>
<keyword evidence="3 8" id="KW-0032">Aminotransferase</keyword>
<comment type="similarity">
    <text evidence="2 6">Belongs to the class-III pyridoxal-phosphate-dependent aminotransferase family.</text>
</comment>
<dbReference type="SUPFAM" id="SSF53383">
    <property type="entry name" value="PLP-dependent transferases"/>
    <property type="match status" value="1"/>
</dbReference>
<dbReference type="PANTHER" id="PTHR11986">
    <property type="entry name" value="AMINOTRANSFERASE CLASS III"/>
    <property type="match status" value="1"/>
</dbReference>
<protein>
    <submittedName>
        <fullName evidence="8">4-aminobutyrate aminotransferase / (S)-3-amino-2-methylpropionate transaminase</fullName>
    </submittedName>
</protein>
<evidence type="ECO:0000313" key="9">
    <source>
        <dbReference type="Proteomes" id="UP000198796"/>
    </source>
</evidence>
<evidence type="ECO:0000256" key="6">
    <source>
        <dbReference type="RuleBase" id="RU003560"/>
    </source>
</evidence>
<dbReference type="RefSeq" id="WP_092063877.1">
    <property type="nucleotide sequence ID" value="NZ_FOJU01000003.1"/>
</dbReference>
<dbReference type="PIRSF" id="PIRSF000521">
    <property type="entry name" value="Transaminase_4ab_Lys_Orn"/>
    <property type="match status" value="1"/>
</dbReference>
<dbReference type="GO" id="GO:0042802">
    <property type="term" value="F:identical protein binding"/>
    <property type="evidence" value="ECO:0007669"/>
    <property type="project" value="TreeGrafter"/>
</dbReference>
<dbReference type="CDD" id="cd00610">
    <property type="entry name" value="OAT_like"/>
    <property type="match status" value="1"/>
</dbReference>
<evidence type="ECO:0000313" key="8">
    <source>
        <dbReference type="EMBL" id="SFA96996.1"/>
    </source>
</evidence>
<sequence>MSTLEAKTKTPRRRSTPRKGKAAAQPAPAIAGQTNADLLARREAAVPRGVASAAPVFAARAENSELWDVEGNRYIDFAGGIAVLNTGHRHPSVVAAAKAQEDLYTHTSFQVVPYEPYVALAEKLNALAPGDFAKKTLLVTTGAEAVENAVKIARAATGRPGVIAFTGGYHGRTLLTLGLTGKVSPYKKDVGPFPSDIFRAPFPDTRTGVTVEDALKGLETLMLTDADPSRIAAIILEPVLGEGGYLPVPAEMWRALRSICDKHGILLIADEIQAGFGRTGKWFAIEHSGVAPDLITVAKSMAGGYPVAGVIGRAEVMDALAPGGLGGTYGGNPVACAAALAAIEAIEAEGLLARSAAMGSRFRERFAEIGARTAPYRMWDIRGLGAMLAVEFVTDFETATPDAALTKSIIAHALRRGLILLSCGMHGNALRIMVPLTASDAIIDEGLAIFEAALDDAVRESAV</sequence>
<comment type="cofactor">
    <cofactor evidence="1">
        <name>pyridoxal 5'-phosphate</name>
        <dbReference type="ChEBI" id="CHEBI:597326"/>
    </cofactor>
</comment>
<dbReference type="InterPro" id="IPR015422">
    <property type="entry name" value="PyrdxlP-dep_Trfase_small"/>
</dbReference>
<evidence type="ECO:0000256" key="5">
    <source>
        <dbReference type="ARBA" id="ARBA00022898"/>
    </source>
</evidence>
<proteinExistence type="inferred from homology"/>
<dbReference type="InterPro" id="IPR004632">
    <property type="entry name" value="4NH2But_aminotransferase_bac"/>
</dbReference>
<dbReference type="GO" id="GO:0034386">
    <property type="term" value="F:4-aminobutyrate:2-oxoglutarate transaminase activity"/>
    <property type="evidence" value="ECO:0007669"/>
    <property type="project" value="InterPro"/>
</dbReference>
<dbReference type="Gene3D" id="3.90.1150.10">
    <property type="entry name" value="Aspartate Aminotransferase, domain 1"/>
    <property type="match status" value="1"/>
</dbReference>
<dbReference type="InterPro" id="IPR015424">
    <property type="entry name" value="PyrdxlP-dep_Trfase"/>
</dbReference>
<dbReference type="AlphaFoldDB" id="A0A1I0X993"/>
<dbReference type="OrthoDB" id="9801834at2"/>
<dbReference type="PANTHER" id="PTHR11986:SF58">
    <property type="entry name" value="LEUCINE_METHIONINE RACEMASE"/>
    <property type="match status" value="1"/>
</dbReference>
<feature type="compositionally biased region" description="Low complexity" evidence="7">
    <location>
        <begin position="22"/>
        <end position="31"/>
    </location>
</feature>
<dbReference type="EMBL" id="FOJU01000003">
    <property type="protein sequence ID" value="SFA96996.1"/>
    <property type="molecule type" value="Genomic_DNA"/>
</dbReference>
<evidence type="ECO:0000256" key="3">
    <source>
        <dbReference type="ARBA" id="ARBA00022576"/>
    </source>
</evidence>
<feature type="region of interest" description="Disordered" evidence="7">
    <location>
        <begin position="1"/>
        <end position="31"/>
    </location>
</feature>
<dbReference type="GO" id="GO:0030170">
    <property type="term" value="F:pyridoxal phosphate binding"/>
    <property type="evidence" value="ECO:0007669"/>
    <property type="project" value="InterPro"/>
</dbReference>
<dbReference type="InterPro" id="IPR049704">
    <property type="entry name" value="Aminotrans_3_PPA_site"/>
</dbReference>
<evidence type="ECO:0000256" key="1">
    <source>
        <dbReference type="ARBA" id="ARBA00001933"/>
    </source>
</evidence>